<gene>
    <name evidence="2" type="ORF">GTCCBUS3UF5_21800</name>
</gene>
<dbReference type="EMBL" id="CP003125">
    <property type="protein sequence ID" value="AEV19488.1"/>
    <property type="molecule type" value="Genomic_DNA"/>
</dbReference>
<dbReference type="Proteomes" id="UP000005636">
    <property type="component" value="Chromosome"/>
</dbReference>
<evidence type="ECO:0000313" key="3">
    <source>
        <dbReference type="Proteomes" id="UP000005636"/>
    </source>
</evidence>
<organism evidence="2 3">
    <name type="scientific">Geobacillus thermoleovorans CCB_US3_UF5</name>
    <dbReference type="NCBI Taxonomy" id="1111068"/>
    <lineage>
        <taxon>Bacteria</taxon>
        <taxon>Bacillati</taxon>
        <taxon>Bacillota</taxon>
        <taxon>Bacilli</taxon>
        <taxon>Bacillales</taxon>
        <taxon>Anoxybacillaceae</taxon>
        <taxon>Geobacillus</taxon>
        <taxon>Geobacillus thermoleovorans group</taxon>
    </lineage>
</organism>
<keyword evidence="3" id="KW-1185">Reference proteome</keyword>
<evidence type="ECO:0000256" key="1">
    <source>
        <dbReference type="SAM" id="MobiDB-lite"/>
    </source>
</evidence>
<proteinExistence type="predicted"/>
<feature type="compositionally biased region" description="Basic and acidic residues" evidence="1">
    <location>
        <begin position="1"/>
        <end position="17"/>
    </location>
</feature>
<evidence type="ECO:0000313" key="2">
    <source>
        <dbReference type="EMBL" id="AEV19488.1"/>
    </source>
</evidence>
<protein>
    <submittedName>
        <fullName evidence="2">Uncharacterized protein</fullName>
    </submittedName>
</protein>
<reference evidence="2 3" key="1">
    <citation type="submission" date="2011-11" db="EMBL/GenBank/DDBJ databases">
        <title>Complete genome sequence of thermophilic Geobacillus thermoleovorans CCB_US3_UF5.</title>
        <authorList>
            <person name="Muhd Sakaff M.K.L."/>
            <person name="Abdul Rahman A.Y."/>
            <person name="Saito J.A."/>
            <person name="Hou S."/>
            <person name="Alam M."/>
        </authorList>
    </citation>
    <scope>NUCLEOTIDE SEQUENCE [LARGE SCALE GENOMIC DNA]</scope>
    <source>
        <strain evidence="2 3">CCB_US3_UF5</strain>
    </source>
</reference>
<sequence length="41" mass="4219">MGTTKAKGECEGDENKNGRIMGDAGDDDPALAASMTRSMEG</sequence>
<feature type="region of interest" description="Disordered" evidence="1">
    <location>
        <begin position="1"/>
        <end position="41"/>
    </location>
</feature>
<name>A0ABM5MIC6_GEOTH</name>
<accession>A0ABM5MIC6</accession>